<dbReference type="Proteomes" id="UP000275394">
    <property type="component" value="Unassembled WGS sequence"/>
</dbReference>
<dbReference type="AlphaFoldDB" id="A0A3N2DYH9"/>
<evidence type="ECO:0000313" key="7">
    <source>
        <dbReference type="Proteomes" id="UP000275394"/>
    </source>
</evidence>
<dbReference type="CDD" id="cd01949">
    <property type="entry name" value="GGDEF"/>
    <property type="match status" value="1"/>
</dbReference>
<dbReference type="InterPro" id="IPR050469">
    <property type="entry name" value="Diguanylate_Cyclase"/>
</dbReference>
<feature type="transmembrane region" description="Helical" evidence="4">
    <location>
        <begin position="6"/>
        <end position="30"/>
    </location>
</feature>
<dbReference type="RefSeq" id="WP_123710794.1">
    <property type="nucleotide sequence ID" value="NZ_RKHR01000003.1"/>
</dbReference>
<feature type="domain" description="GGDEF" evidence="5">
    <location>
        <begin position="363"/>
        <end position="492"/>
    </location>
</feature>
<dbReference type="SMART" id="SM00267">
    <property type="entry name" value="GGDEF"/>
    <property type="match status" value="1"/>
</dbReference>
<dbReference type="PROSITE" id="PS50887">
    <property type="entry name" value="GGDEF"/>
    <property type="match status" value="1"/>
</dbReference>
<keyword evidence="4" id="KW-0472">Membrane</keyword>
<accession>A0A3N2DYH9</accession>
<keyword evidence="4" id="KW-1133">Transmembrane helix</keyword>
<comment type="caution">
    <text evidence="6">The sequence shown here is derived from an EMBL/GenBank/DDBJ whole genome shotgun (WGS) entry which is preliminary data.</text>
</comment>
<dbReference type="FunFam" id="3.30.70.270:FF:000001">
    <property type="entry name" value="Diguanylate cyclase domain protein"/>
    <property type="match status" value="1"/>
</dbReference>
<name>A0A3N2DYH9_9GAMM</name>
<dbReference type="Gene3D" id="3.30.450.20">
    <property type="entry name" value="PAS domain"/>
    <property type="match status" value="1"/>
</dbReference>
<evidence type="ECO:0000256" key="1">
    <source>
        <dbReference type="ARBA" id="ARBA00001946"/>
    </source>
</evidence>
<dbReference type="SUPFAM" id="SSF55073">
    <property type="entry name" value="Nucleotide cyclase"/>
    <property type="match status" value="1"/>
</dbReference>
<evidence type="ECO:0000256" key="2">
    <source>
        <dbReference type="ARBA" id="ARBA00012528"/>
    </source>
</evidence>
<dbReference type="Gene3D" id="3.30.70.270">
    <property type="match status" value="1"/>
</dbReference>
<comment type="cofactor">
    <cofactor evidence="1">
        <name>Mg(2+)</name>
        <dbReference type="ChEBI" id="CHEBI:18420"/>
    </cofactor>
</comment>
<organism evidence="6 7">
    <name type="scientific">Sinobacterium caligoides</name>
    <dbReference type="NCBI Taxonomy" id="933926"/>
    <lineage>
        <taxon>Bacteria</taxon>
        <taxon>Pseudomonadati</taxon>
        <taxon>Pseudomonadota</taxon>
        <taxon>Gammaproteobacteria</taxon>
        <taxon>Cellvibrionales</taxon>
        <taxon>Spongiibacteraceae</taxon>
        <taxon>Sinobacterium</taxon>
    </lineage>
</organism>
<dbReference type="InterPro" id="IPR035965">
    <property type="entry name" value="PAS-like_dom_sf"/>
</dbReference>
<evidence type="ECO:0000313" key="6">
    <source>
        <dbReference type="EMBL" id="ROS04827.1"/>
    </source>
</evidence>
<dbReference type="InterPro" id="IPR029787">
    <property type="entry name" value="Nucleotide_cyclase"/>
</dbReference>
<evidence type="ECO:0000256" key="4">
    <source>
        <dbReference type="SAM" id="Phobius"/>
    </source>
</evidence>
<gene>
    <name evidence="6" type="ORF">EDC56_0340</name>
</gene>
<protein>
    <recommendedName>
        <fullName evidence="2">diguanylate cyclase</fullName>
        <ecNumber evidence="2">2.7.7.65</ecNumber>
    </recommendedName>
</protein>
<proteinExistence type="predicted"/>
<dbReference type="Pfam" id="PF00990">
    <property type="entry name" value="GGDEF"/>
    <property type="match status" value="1"/>
</dbReference>
<reference evidence="6 7" key="1">
    <citation type="submission" date="2018-11" db="EMBL/GenBank/DDBJ databases">
        <title>Genomic Encyclopedia of Type Strains, Phase IV (KMG-IV): sequencing the most valuable type-strain genomes for metagenomic binning, comparative biology and taxonomic classification.</title>
        <authorList>
            <person name="Goeker M."/>
        </authorList>
    </citation>
    <scope>NUCLEOTIDE SEQUENCE [LARGE SCALE GENOMIC DNA]</scope>
    <source>
        <strain evidence="6 7">DSM 100316</strain>
    </source>
</reference>
<dbReference type="PANTHER" id="PTHR45138">
    <property type="entry name" value="REGULATORY COMPONENTS OF SENSORY TRANSDUCTION SYSTEM"/>
    <property type="match status" value="1"/>
</dbReference>
<dbReference type="OrthoDB" id="5620448at2"/>
<dbReference type="EMBL" id="RKHR01000003">
    <property type="protein sequence ID" value="ROS04827.1"/>
    <property type="molecule type" value="Genomic_DNA"/>
</dbReference>
<feature type="transmembrane region" description="Helical" evidence="4">
    <location>
        <begin position="147"/>
        <end position="165"/>
    </location>
</feature>
<dbReference type="NCBIfam" id="TIGR00254">
    <property type="entry name" value="GGDEF"/>
    <property type="match status" value="1"/>
</dbReference>
<evidence type="ECO:0000256" key="3">
    <source>
        <dbReference type="ARBA" id="ARBA00034247"/>
    </source>
</evidence>
<dbReference type="SUPFAM" id="SSF55785">
    <property type="entry name" value="PYP-like sensor domain (PAS domain)"/>
    <property type="match status" value="1"/>
</dbReference>
<dbReference type="InterPro" id="IPR043128">
    <property type="entry name" value="Rev_trsase/Diguanyl_cyclase"/>
</dbReference>
<evidence type="ECO:0000259" key="5">
    <source>
        <dbReference type="PROSITE" id="PS50887"/>
    </source>
</evidence>
<sequence>MKMTPAMRITLGVVSLTISVILVADFIGLIPRGDREATRQRQQFVEMLAVQLSVAVARPQQEGINSLLLTAVSRNDGVLSAAMRRSDGQLLAIAGDHQRLWQEGRNSSTVEQMLLPVVLDQRRYGQVEVVFKPLPGFSVLGVKIHGLLLLVVFVGFTGGLFYWLLIRRSLRYLDPNAVIPDRVRNALDVLTNGVLILDKSEQVVLFNQAFSDKACIGGLDFYGHKPSVLHWRKPNSGERIVAEQLPWCRLLQQRHGVQHEVVELVTGAGKVLVLTVNCSLINDDRNRVSGVMVSFDDITEIEHKNKVLSEMLEELGLSKQQVESQNRELQYLASHDALTACLNRGAFNQCSTDLFTESVNAGEPLSCIMVDIDNFKQVNDNYGHAMGDSIIKAVVAVLQKTVRQTDTVGRYGGEEFSILLPNTTLEDAVRLAERCREAVEAAHCEGLAITCSFGVAAAEAIMTSPEPMINRADEALYQSKHNGRNCVTQAKAASGQQASRRLMSVDG</sequence>
<dbReference type="PANTHER" id="PTHR45138:SF9">
    <property type="entry name" value="DIGUANYLATE CYCLASE DGCM-RELATED"/>
    <property type="match status" value="1"/>
</dbReference>
<dbReference type="InterPro" id="IPR000160">
    <property type="entry name" value="GGDEF_dom"/>
</dbReference>
<keyword evidence="4" id="KW-0812">Transmembrane</keyword>
<dbReference type="GO" id="GO:0052621">
    <property type="term" value="F:diguanylate cyclase activity"/>
    <property type="evidence" value="ECO:0007669"/>
    <property type="project" value="UniProtKB-EC"/>
</dbReference>
<keyword evidence="7" id="KW-1185">Reference proteome</keyword>
<comment type="catalytic activity">
    <reaction evidence="3">
        <text>2 GTP = 3',3'-c-di-GMP + 2 diphosphate</text>
        <dbReference type="Rhea" id="RHEA:24898"/>
        <dbReference type="ChEBI" id="CHEBI:33019"/>
        <dbReference type="ChEBI" id="CHEBI:37565"/>
        <dbReference type="ChEBI" id="CHEBI:58805"/>
        <dbReference type="EC" id="2.7.7.65"/>
    </reaction>
</comment>
<dbReference type="EC" id="2.7.7.65" evidence="2"/>